<feature type="region of interest" description="Disordered" evidence="1">
    <location>
        <begin position="42"/>
        <end position="88"/>
    </location>
</feature>
<accession>A0AAV5KQI2</accession>
<sequence length="126" mass="14006">MEYVREVGELRGNQGIEEEECVMFVEPIAMIVLSKMQDLPKTLTPESSASSSAREGGDHHTSSSSSSSSEETPNHEEETGNVVGNEPGLKRKQIRIRIKLRYFFFSSSFSRGYALSSSRSFIPKSP</sequence>
<dbReference type="Proteomes" id="UP001054252">
    <property type="component" value="Unassembled WGS sequence"/>
</dbReference>
<dbReference type="AlphaFoldDB" id="A0AAV5KQI2"/>
<evidence type="ECO:0000313" key="2">
    <source>
        <dbReference type="EMBL" id="GKV26890.1"/>
    </source>
</evidence>
<gene>
    <name evidence="2" type="ORF">SLEP1_g36104</name>
</gene>
<protein>
    <submittedName>
        <fullName evidence="2">Uncharacterized protein</fullName>
    </submittedName>
</protein>
<evidence type="ECO:0000313" key="3">
    <source>
        <dbReference type="Proteomes" id="UP001054252"/>
    </source>
</evidence>
<proteinExistence type="predicted"/>
<comment type="caution">
    <text evidence="2">The sequence shown here is derived from an EMBL/GenBank/DDBJ whole genome shotgun (WGS) entry which is preliminary data.</text>
</comment>
<evidence type="ECO:0000256" key="1">
    <source>
        <dbReference type="SAM" id="MobiDB-lite"/>
    </source>
</evidence>
<name>A0AAV5KQI2_9ROSI</name>
<dbReference type="EMBL" id="BPVZ01000073">
    <property type="protein sequence ID" value="GKV26890.1"/>
    <property type="molecule type" value="Genomic_DNA"/>
</dbReference>
<organism evidence="2 3">
    <name type="scientific">Rubroshorea leprosula</name>
    <dbReference type="NCBI Taxonomy" id="152421"/>
    <lineage>
        <taxon>Eukaryota</taxon>
        <taxon>Viridiplantae</taxon>
        <taxon>Streptophyta</taxon>
        <taxon>Embryophyta</taxon>
        <taxon>Tracheophyta</taxon>
        <taxon>Spermatophyta</taxon>
        <taxon>Magnoliopsida</taxon>
        <taxon>eudicotyledons</taxon>
        <taxon>Gunneridae</taxon>
        <taxon>Pentapetalae</taxon>
        <taxon>rosids</taxon>
        <taxon>malvids</taxon>
        <taxon>Malvales</taxon>
        <taxon>Dipterocarpaceae</taxon>
        <taxon>Rubroshorea</taxon>
    </lineage>
</organism>
<reference evidence="2 3" key="1">
    <citation type="journal article" date="2021" name="Commun. Biol.">
        <title>The genome of Shorea leprosula (Dipterocarpaceae) highlights the ecological relevance of drought in aseasonal tropical rainforests.</title>
        <authorList>
            <person name="Ng K.K.S."/>
            <person name="Kobayashi M.J."/>
            <person name="Fawcett J.A."/>
            <person name="Hatakeyama M."/>
            <person name="Paape T."/>
            <person name="Ng C.H."/>
            <person name="Ang C.C."/>
            <person name="Tnah L.H."/>
            <person name="Lee C.T."/>
            <person name="Nishiyama T."/>
            <person name="Sese J."/>
            <person name="O'Brien M.J."/>
            <person name="Copetti D."/>
            <person name="Mohd Noor M.I."/>
            <person name="Ong R.C."/>
            <person name="Putra M."/>
            <person name="Sireger I.Z."/>
            <person name="Indrioko S."/>
            <person name="Kosugi Y."/>
            <person name="Izuno A."/>
            <person name="Isagi Y."/>
            <person name="Lee S.L."/>
            <person name="Shimizu K.K."/>
        </authorList>
    </citation>
    <scope>NUCLEOTIDE SEQUENCE [LARGE SCALE GENOMIC DNA]</scope>
    <source>
        <strain evidence="2">214</strain>
    </source>
</reference>
<keyword evidence="3" id="KW-1185">Reference proteome</keyword>